<dbReference type="GeneID" id="86054296"/>
<reference evidence="2 3" key="1">
    <citation type="submission" date="2016-10" db="EMBL/GenBank/DDBJ databases">
        <authorList>
            <person name="Varghese N."/>
            <person name="Submissions S."/>
        </authorList>
    </citation>
    <scope>NUCLEOTIDE SEQUENCE [LARGE SCALE GENOMIC DNA]</scope>
    <source>
        <strain evidence="2 3">NLAE-zl-C196</strain>
    </source>
</reference>
<organism evidence="2 3">
    <name type="scientific">Enterocloster clostridioformis</name>
    <dbReference type="NCBI Taxonomy" id="1531"/>
    <lineage>
        <taxon>Bacteria</taxon>
        <taxon>Bacillati</taxon>
        <taxon>Bacillota</taxon>
        <taxon>Clostridia</taxon>
        <taxon>Lachnospirales</taxon>
        <taxon>Lachnospiraceae</taxon>
        <taxon>Enterocloster</taxon>
    </lineage>
</organism>
<dbReference type="RefSeq" id="WP_074661642.1">
    <property type="nucleotide sequence ID" value="NZ_FOIO01000004.1"/>
</dbReference>
<keyword evidence="1" id="KW-0812">Transmembrane</keyword>
<evidence type="ECO:0000256" key="1">
    <source>
        <dbReference type="SAM" id="Phobius"/>
    </source>
</evidence>
<accession>A0A1I0D573</accession>
<proteinExistence type="predicted"/>
<evidence type="ECO:0000313" key="2">
    <source>
        <dbReference type="EMBL" id="SET27302.1"/>
    </source>
</evidence>
<name>A0A1I0D573_9FIRM</name>
<sequence length="176" mass="19663">MELYLTEKVRLGYRTGELIRMAAFALLGVIIAASVFEVDLEFDLGSVLAELFMLSMGVLCIWKGTLGPVRRQSASRLAHRLAECFFASPEPEISFDQLSRAIGGKNVERKVRHMIQKGYLENISLDTPNKRIMLTAFNKVAQKEQYETVTCPHCGGENVIRPGWASSCQYCGSKLI</sequence>
<feature type="transmembrane region" description="Helical" evidence="1">
    <location>
        <begin position="18"/>
        <end position="36"/>
    </location>
</feature>
<dbReference type="Proteomes" id="UP000182121">
    <property type="component" value="Unassembled WGS sequence"/>
</dbReference>
<evidence type="ECO:0000313" key="3">
    <source>
        <dbReference type="Proteomes" id="UP000182121"/>
    </source>
</evidence>
<gene>
    <name evidence="2" type="ORF">SAMN05216521_100443</name>
</gene>
<keyword evidence="1" id="KW-1133">Transmembrane helix</keyword>
<comment type="caution">
    <text evidence="2">The sequence shown here is derived from an EMBL/GenBank/DDBJ whole genome shotgun (WGS) entry which is preliminary data.</text>
</comment>
<dbReference type="AlphaFoldDB" id="A0A1I0D573"/>
<protein>
    <submittedName>
        <fullName evidence="2">Uncharacterized protein</fullName>
    </submittedName>
</protein>
<dbReference type="EMBL" id="FOIO01000004">
    <property type="protein sequence ID" value="SET27302.1"/>
    <property type="molecule type" value="Genomic_DNA"/>
</dbReference>
<feature type="transmembrane region" description="Helical" evidence="1">
    <location>
        <begin position="42"/>
        <end position="62"/>
    </location>
</feature>
<keyword evidence="1" id="KW-0472">Membrane</keyword>